<dbReference type="InterPro" id="IPR001279">
    <property type="entry name" value="Metallo-B-lactamas"/>
</dbReference>
<feature type="domain" description="Metallo-beta-lactamase" evidence="1">
    <location>
        <begin position="33"/>
        <end position="118"/>
    </location>
</feature>
<dbReference type="Gene3D" id="3.60.15.10">
    <property type="entry name" value="Ribonuclease Z/Hydroxyacylglutathione hydrolase-like"/>
    <property type="match status" value="1"/>
</dbReference>
<name>A0A401FP34_9LACO</name>
<comment type="caution">
    <text evidence="2">The sequence shown here is derived from an EMBL/GenBank/DDBJ whole genome shotgun (WGS) entry which is preliminary data.</text>
</comment>
<gene>
    <name evidence="2" type="ORF">NBRC111893_2270</name>
</gene>
<dbReference type="InterPro" id="IPR052159">
    <property type="entry name" value="Competence_DNA_uptake"/>
</dbReference>
<dbReference type="SUPFAM" id="SSF56281">
    <property type="entry name" value="Metallo-hydrolase/oxidoreductase"/>
    <property type="match status" value="1"/>
</dbReference>
<evidence type="ECO:0000313" key="2">
    <source>
        <dbReference type="EMBL" id="GAY74124.1"/>
    </source>
</evidence>
<dbReference type="AlphaFoldDB" id="A0A401FP34"/>
<reference evidence="2 3" key="1">
    <citation type="submission" date="2017-11" db="EMBL/GenBank/DDBJ databases">
        <title>Draft Genome Sequence of Lactobacillus curieae NBRC 111893 isolated from Koso, a Japanese sugar-Vegetable Fermented Beverage.</title>
        <authorList>
            <person name="Chiou T.Y."/>
            <person name="Oshima K."/>
            <person name="Suda W."/>
            <person name="Hattori M."/>
            <person name="Takahashi T."/>
        </authorList>
    </citation>
    <scope>NUCLEOTIDE SEQUENCE [LARGE SCALE GENOMIC DNA]</scope>
    <source>
        <strain evidence="2 3">NBRC111893</strain>
    </source>
</reference>
<organism evidence="2 3">
    <name type="scientific">Lentilactobacillus kosonis</name>
    <dbReference type="NCBI Taxonomy" id="2810561"/>
    <lineage>
        <taxon>Bacteria</taxon>
        <taxon>Bacillati</taxon>
        <taxon>Bacillota</taxon>
        <taxon>Bacilli</taxon>
        <taxon>Lactobacillales</taxon>
        <taxon>Lactobacillaceae</taxon>
        <taxon>Lentilactobacillus</taxon>
    </lineage>
</organism>
<keyword evidence="3" id="KW-1185">Reference proteome</keyword>
<proteinExistence type="predicted"/>
<accession>A0A401FP34</accession>
<sequence>MDKNQSFIKRLRQAGYPLDHVITVSNKHNNFISGLQVLHPFIPGKGENHDSMVLFGTYGGKRWLFTGDLDRQGELDVIHKYPGLQIDVLKVGHHGSKTSSDPVFIHTIQPQVALISAGRNNRYHHPNDETIATLTNKRRLIINSQISGMVRYKYWHNLGRFEATVNLTKDDS</sequence>
<evidence type="ECO:0000259" key="1">
    <source>
        <dbReference type="Pfam" id="PF00753"/>
    </source>
</evidence>
<dbReference type="PANTHER" id="PTHR30619:SF1">
    <property type="entry name" value="RECOMBINATION PROTEIN 2"/>
    <property type="match status" value="1"/>
</dbReference>
<protein>
    <submittedName>
        <fullName evidence="2">Late competence protein ComEC, DNA transport</fullName>
    </submittedName>
</protein>
<dbReference type="PANTHER" id="PTHR30619">
    <property type="entry name" value="DNA INTERNALIZATION/COMPETENCE PROTEIN COMEC/REC2"/>
    <property type="match status" value="1"/>
</dbReference>
<dbReference type="EMBL" id="BEXA01000006">
    <property type="protein sequence ID" value="GAY74124.1"/>
    <property type="molecule type" value="Genomic_DNA"/>
</dbReference>
<dbReference type="Pfam" id="PF00753">
    <property type="entry name" value="Lactamase_B"/>
    <property type="match status" value="1"/>
</dbReference>
<dbReference type="Proteomes" id="UP000286974">
    <property type="component" value="Unassembled WGS sequence"/>
</dbReference>
<dbReference type="InterPro" id="IPR036866">
    <property type="entry name" value="RibonucZ/Hydroxyglut_hydro"/>
</dbReference>
<evidence type="ECO:0000313" key="3">
    <source>
        <dbReference type="Proteomes" id="UP000286974"/>
    </source>
</evidence>